<evidence type="ECO:0000313" key="3">
    <source>
        <dbReference type="Proteomes" id="UP000235392"/>
    </source>
</evidence>
<keyword evidence="1" id="KW-0175">Coiled coil</keyword>
<feature type="coiled-coil region" evidence="1">
    <location>
        <begin position="110"/>
        <end position="137"/>
    </location>
</feature>
<comment type="caution">
    <text evidence="2">The sequence shown here is derived from an EMBL/GenBank/DDBJ whole genome shotgun (WGS) entry which is preliminary data.</text>
</comment>
<evidence type="ECO:0008006" key="4">
    <source>
        <dbReference type="Google" id="ProtNLM"/>
    </source>
</evidence>
<organism evidence="2 3">
    <name type="scientific">Puccinia coronata f. sp. avenae</name>
    <dbReference type="NCBI Taxonomy" id="200324"/>
    <lineage>
        <taxon>Eukaryota</taxon>
        <taxon>Fungi</taxon>
        <taxon>Dikarya</taxon>
        <taxon>Basidiomycota</taxon>
        <taxon>Pucciniomycotina</taxon>
        <taxon>Pucciniomycetes</taxon>
        <taxon>Pucciniales</taxon>
        <taxon>Pucciniaceae</taxon>
        <taxon>Puccinia</taxon>
    </lineage>
</organism>
<dbReference type="EMBL" id="PGCI01000627">
    <property type="protein sequence ID" value="PLW23681.1"/>
    <property type="molecule type" value="Genomic_DNA"/>
</dbReference>
<name>A0A2N5TDX3_9BASI</name>
<protein>
    <recommendedName>
        <fullName evidence="4">Retrotransposon gag domain-containing protein</fullName>
    </recommendedName>
</protein>
<dbReference type="Proteomes" id="UP000235392">
    <property type="component" value="Unassembled WGS sequence"/>
</dbReference>
<sequence>MSDHNSSPTKPIRMNFPTSSLIHPLISPFSSPNPNIHVFTENDCCSLPPLSPQHPDFEARPIPSPLLSPLGGPSPQLSPHQEEGVSNLMAGLQFENPDCDQTLLSHSQSIATLETQARRTEEILRQNNETIQELRQLLVFAAAVNKLKTQLPQELQHVCNTVDGALTTLQRCVGHLESRYFCTASGNLGKECPLYTWWRGLLTKNAHEQCLPTQKASLALDFVIAELFDLESFLSAVKDMFSNHKEAEEQHKALFSLRQGSKSIAEFNIQFNTLLYTVILLEESKCEVYEAAINPKIVKLGVQRGGWTELDTLVEKQRMAVKLSIDIIRVAQINQKKYQAPLPRIEFKRAPVPVIPVPLKSAATPMDLDSVLAELGFSYANWCRECTDRSLCFCCAKPFDKSHIKVRGCPSPKDKWLGKLEILRVWKSWGGVLREDQETGSSTDNKGMKCKSISEVNNKSPFKCRLVSGPAGRGILSPAPLLASVANVDAIVE</sequence>
<evidence type="ECO:0000256" key="1">
    <source>
        <dbReference type="SAM" id="Coils"/>
    </source>
</evidence>
<evidence type="ECO:0000313" key="2">
    <source>
        <dbReference type="EMBL" id="PLW23681.1"/>
    </source>
</evidence>
<gene>
    <name evidence="2" type="ORF">PCASD_13555</name>
</gene>
<reference evidence="2 3" key="1">
    <citation type="submission" date="2017-11" db="EMBL/GenBank/DDBJ databases">
        <title>De novo assembly and phasing of dikaryotic genomes from two isolates of Puccinia coronata f. sp. avenae, the causal agent of oat crown rust.</title>
        <authorList>
            <person name="Miller M.E."/>
            <person name="Zhang Y."/>
            <person name="Omidvar V."/>
            <person name="Sperschneider J."/>
            <person name="Schwessinger B."/>
            <person name="Raley C."/>
            <person name="Palmer J.M."/>
            <person name="Garnica D."/>
            <person name="Upadhyaya N."/>
            <person name="Rathjen J."/>
            <person name="Taylor J.M."/>
            <person name="Park R.F."/>
            <person name="Dodds P.N."/>
            <person name="Hirsch C.D."/>
            <person name="Kianian S.F."/>
            <person name="Figueroa M."/>
        </authorList>
    </citation>
    <scope>NUCLEOTIDE SEQUENCE [LARGE SCALE GENOMIC DNA]</scope>
    <source>
        <strain evidence="2">12SD80</strain>
    </source>
</reference>
<proteinExistence type="predicted"/>
<dbReference type="AlphaFoldDB" id="A0A2N5TDX3"/>
<accession>A0A2N5TDX3</accession>